<organism evidence="4 5">
    <name type="scientific">Methylacidimicrobium tartarophylax</name>
    <dbReference type="NCBI Taxonomy" id="1041768"/>
    <lineage>
        <taxon>Bacteria</taxon>
        <taxon>Pseudomonadati</taxon>
        <taxon>Verrucomicrobiota</taxon>
        <taxon>Methylacidimicrobium</taxon>
    </lineage>
</organism>
<comment type="similarity">
    <text evidence="2 3">Belongs to the YajQ family.</text>
</comment>
<protein>
    <recommendedName>
        <fullName evidence="3">Nucleotide-binding protein MAMT_02124</fullName>
    </recommendedName>
</protein>
<evidence type="ECO:0000256" key="3">
    <source>
        <dbReference type="HAMAP-Rule" id="MF_00632"/>
    </source>
</evidence>
<dbReference type="InterPro" id="IPR035570">
    <property type="entry name" value="UPF0234_N"/>
</dbReference>
<proteinExistence type="inferred from homology"/>
<evidence type="ECO:0000256" key="2">
    <source>
        <dbReference type="ARBA" id="ARBA00093450"/>
    </source>
</evidence>
<dbReference type="PANTHER" id="PTHR30476:SF0">
    <property type="entry name" value="UPF0234 PROTEIN YAJQ"/>
    <property type="match status" value="1"/>
</dbReference>
<evidence type="ECO:0000256" key="1">
    <source>
        <dbReference type="ARBA" id="ARBA00022741"/>
    </source>
</evidence>
<dbReference type="SUPFAM" id="SSF89963">
    <property type="entry name" value="YajQ-like"/>
    <property type="match status" value="2"/>
</dbReference>
<dbReference type="Gene3D" id="3.30.70.990">
    <property type="entry name" value="YajQ-like, domain 2"/>
    <property type="match status" value="1"/>
</dbReference>
<keyword evidence="1 3" id="KW-0547">Nucleotide-binding</keyword>
<dbReference type="Gene3D" id="3.30.70.860">
    <property type="match status" value="1"/>
</dbReference>
<dbReference type="InterPro" id="IPR007551">
    <property type="entry name" value="YajQ/Smlt4090-like"/>
</dbReference>
<gene>
    <name evidence="4" type="ORF">MAMT_02124</name>
</gene>
<name>A0A5E6MF58_9BACT</name>
<evidence type="ECO:0000313" key="4">
    <source>
        <dbReference type="EMBL" id="VVM08127.1"/>
    </source>
</evidence>
<dbReference type="Proteomes" id="UP000334923">
    <property type="component" value="Unassembled WGS sequence"/>
</dbReference>
<dbReference type="RefSeq" id="WP_142660954.1">
    <property type="nucleotide sequence ID" value="NZ_CABFVA020000119.1"/>
</dbReference>
<dbReference type="InterPro" id="IPR036183">
    <property type="entry name" value="YajQ-like_sf"/>
</dbReference>
<dbReference type="Pfam" id="PF04461">
    <property type="entry name" value="YajQ"/>
    <property type="match status" value="1"/>
</dbReference>
<dbReference type="CDD" id="cd11740">
    <property type="entry name" value="YajQ_like"/>
    <property type="match status" value="1"/>
</dbReference>
<sequence>MPSFDIVSEVDEQEVANALNQARKEVANRFDLKGAGAEIDYERPTLHLRANDAFKLSVIREILLGKLARRNVSLKNIEIKPPSVSSTGKASQELVVKQGLDSEAARVLTRAVRETGLKVQAQIQGEEVRVTGKNRDDLQQVIAALRAKDFPHALSFQNFRD</sequence>
<dbReference type="AlphaFoldDB" id="A0A5E6MF58"/>
<comment type="function">
    <text evidence="3">Nucleotide-binding protein.</text>
</comment>
<dbReference type="PANTHER" id="PTHR30476">
    <property type="entry name" value="UPF0234 PROTEIN YAJQ"/>
    <property type="match status" value="1"/>
</dbReference>
<accession>A0A5E6MF58</accession>
<dbReference type="OrthoDB" id="9801447at2"/>
<keyword evidence="5" id="KW-1185">Reference proteome</keyword>
<dbReference type="NCBIfam" id="NF003819">
    <property type="entry name" value="PRK05412.1"/>
    <property type="match status" value="1"/>
</dbReference>
<dbReference type="InterPro" id="IPR035571">
    <property type="entry name" value="UPF0234-like_C"/>
</dbReference>
<dbReference type="EMBL" id="CABFVA020000119">
    <property type="protein sequence ID" value="VVM08127.1"/>
    <property type="molecule type" value="Genomic_DNA"/>
</dbReference>
<dbReference type="HAMAP" id="MF_00632">
    <property type="entry name" value="UPF0234"/>
    <property type="match status" value="1"/>
</dbReference>
<reference evidence="4 5" key="1">
    <citation type="submission" date="2019-09" db="EMBL/GenBank/DDBJ databases">
        <authorList>
            <person name="Cremers G."/>
        </authorList>
    </citation>
    <scope>NUCLEOTIDE SEQUENCE [LARGE SCALE GENOMIC DNA]</scope>
    <source>
        <strain evidence="4">4A</strain>
    </source>
</reference>
<evidence type="ECO:0000313" key="5">
    <source>
        <dbReference type="Proteomes" id="UP000334923"/>
    </source>
</evidence>
<dbReference type="GO" id="GO:0005829">
    <property type="term" value="C:cytosol"/>
    <property type="evidence" value="ECO:0007669"/>
    <property type="project" value="TreeGrafter"/>
</dbReference>
<dbReference type="GO" id="GO:0000166">
    <property type="term" value="F:nucleotide binding"/>
    <property type="evidence" value="ECO:0007669"/>
    <property type="project" value="UniProtKB-UniRule"/>
</dbReference>